<dbReference type="Pfam" id="PF11412">
    <property type="entry name" value="DsbD_N"/>
    <property type="match status" value="1"/>
</dbReference>
<dbReference type="InterPro" id="IPR013766">
    <property type="entry name" value="Thioredoxin_domain"/>
</dbReference>
<feature type="transmembrane region" description="Helical" evidence="6">
    <location>
        <begin position="236"/>
        <end position="256"/>
    </location>
</feature>
<dbReference type="InterPro" id="IPR003834">
    <property type="entry name" value="Cyt_c_assmbl_TM_dom"/>
</dbReference>
<evidence type="ECO:0000259" key="7">
    <source>
        <dbReference type="PROSITE" id="PS51352"/>
    </source>
</evidence>
<dbReference type="Pfam" id="PF02683">
    <property type="entry name" value="DsbD_TM"/>
    <property type="match status" value="1"/>
</dbReference>
<evidence type="ECO:0000256" key="5">
    <source>
        <dbReference type="ARBA" id="ARBA00023136"/>
    </source>
</evidence>
<feature type="transmembrane region" description="Helical" evidence="6">
    <location>
        <begin position="311"/>
        <end position="335"/>
    </location>
</feature>
<comment type="subcellular location">
    <subcellularLocation>
        <location evidence="1">Cell membrane</location>
        <topology evidence="1">Multi-pass membrane protein</topology>
    </subcellularLocation>
</comment>
<proteinExistence type="predicted"/>
<keyword evidence="3 6" id="KW-0812">Transmembrane</keyword>
<evidence type="ECO:0000256" key="4">
    <source>
        <dbReference type="ARBA" id="ARBA00022989"/>
    </source>
</evidence>
<name>A0A161K877_9ZZZZ</name>
<protein>
    <submittedName>
        <fullName evidence="8">Cytochrome c-type biogenesis protein DsbD, protein-disulfide reductase</fullName>
        <ecNumber evidence="8">1.8.1.8</ecNumber>
    </submittedName>
</protein>
<reference evidence="8" key="1">
    <citation type="submission" date="2015-10" db="EMBL/GenBank/DDBJ databases">
        <authorList>
            <person name="Gilbert D.G."/>
        </authorList>
    </citation>
    <scope>NUCLEOTIDE SEQUENCE</scope>
</reference>
<organism evidence="8">
    <name type="scientific">hydrothermal vent metagenome</name>
    <dbReference type="NCBI Taxonomy" id="652676"/>
    <lineage>
        <taxon>unclassified sequences</taxon>
        <taxon>metagenomes</taxon>
        <taxon>ecological metagenomes</taxon>
    </lineage>
</organism>
<dbReference type="EC" id="1.8.1.8" evidence="8"/>
<dbReference type="GO" id="GO:0017004">
    <property type="term" value="P:cytochrome complex assembly"/>
    <property type="evidence" value="ECO:0007669"/>
    <property type="project" value="InterPro"/>
</dbReference>
<feature type="transmembrane region" description="Helical" evidence="6">
    <location>
        <begin position="201"/>
        <end position="224"/>
    </location>
</feature>
<keyword evidence="4 6" id="KW-1133">Transmembrane helix</keyword>
<dbReference type="EMBL" id="FAXC01000419">
    <property type="protein sequence ID" value="CUV10441.1"/>
    <property type="molecule type" value="Genomic_DNA"/>
</dbReference>
<evidence type="ECO:0000313" key="8">
    <source>
        <dbReference type="EMBL" id="CUV10441.1"/>
    </source>
</evidence>
<keyword evidence="5 6" id="KW-0472">Membrane</keyword>
<evidence type="ECO:0000256" key="6">
    <source>
        <dbReference type="SAM" id="Phobius"/>
    </source>
</evidence>
<feature type="transmembrane region" description="Helical" evidence="6">
    <location>
        <begin position="155"/>
        <end position="180"/>
    </location>
</feature>
<evidence type="ECO:0000256" key="2">
    <source>
        <dbReference type="ARBA" id="ARBA00022475"/>
    </source>
</evidence>
<evidence type="ECO:0000256" key="1">
    <source>
        <dbReference type="ARBA" id="ARBA00004651"/>
    </source>
</evidence>
<dbReference type="GO" id="GO:0045454">
    <property type="term" value="P:cell redox homeostasis"/>
    <property type="evidence" value="ECO:0007669"/>
    <property type="project" value="TreeGrafter"/>
</dbReference>
<dbReference type="InterPro" id="IPR028250">
    <property type="entry name" value="DsbDN"/>
</dbReference>
<sequence>MRAGEVAIVTIQATMDDEWHIYALKNAGSGPIATRVNVSGDLVAEQGQVEHREPIEKFDEGFGVNTRFFQGTTEFRIPVLLKDNVSAGQGIVNAYILYQVCNESLCYPPAEVNISVPLVIESGPAREDYTKFVALAATVSDYGEINLDHAIAAGFWSFVALAISMGFLALLTPCVFPMIPITVSFFTHQGELENRKPINQALVYTLGIVATFSILGMILAVTLGASGANQLAANPWVNLFIGALFVYFALSLFGAYEIQLPKGLRQFSLEQEKRGGYVGTLFMAVTFTLTSFTCTVQFVGLLLVAAAQGQWFWPLLGMIVFSAAFAFPFFFLALFPQYLAKMPKSGGWLNAVKVVMGFLEMAAAFKFFSNTDLVWGWGVFTFNSVLAIWTMIMFFTGMYLLGKIQLPHDSKVETLGVPRMVLSLFFLTFSLYMSTGLFGRPIHGLIYSYLPPQLGQEIGAVEREGETEKFSWYSELEPALAEARIVQKPVFIDFTGYTCTNCRWMETNVFTLNEVQARFNEFILVHLYTDGGENYREHQRYEIDRFGTAALPYYVILSPEDDVLATFPGMTRNVDEFLDFLDKGLAG</sequence>
<dbReference type="GO" id="GO:0047134">
    <property type="term" value="F:protein-disulfide reductase [NAD(P)H] activity"/>
    <property type="evidence" value="ECO:0007669"/>
    <property type="project" value="UniProtKB-EC"/>
</dbReference>
<feature type="transmembrane region" description="Helical" evidence="6">
    <location>
        <begin position="421"/>
        <end position="439"/>
    </location>
</feature>
<dbReference type="InterPro" id="IPR036929">
    <property type="entry name" value="DsbDN_sf"/>
</dbReference>
<dbReference type="Gene3D" id="2.60.40.1250">
    <property type="entry name" value="Thiol:disulfide interchange protein DsbD, N-terminal domain"/>
    <property type="match status" value="1"/>
</dbReference>
<dbReference type="SUPFAM" id="SSF52833">
    <property type="entry name" value="Thioredoxin-like"/>
    <property type="match status" value="1"/>
</dbReference>
<feature type="domain" description="Thioredoxin" evidence="7">
    <location>
        <begin position="452"/>
        <end position="586"/>
    </location>
</feature>
<keyword evidence="2" id="KW-1003">Cell membrane</keyword>
<feature type="transmembrane region" description="Helical" evidence="6">
    <location>
        <begin position="374"/>
        <end position="401"/>
    </location>
</feature>
<dbReference type="InterPro" id="IPR036249">
    <property type="entry name" value="Thioredoxin-like_sf"/>
</dbReference>
<dbReference type="PANTHER" id="PTHR32234:SF0">
    <property type="entry name" value="THIOL:DISULFIDE INTERCHANGE PROTEIN DSBD"/>
    <property type="match status" value="1"/>
</dbReference>
<keyword evidence="8" id="KW-0560">Oxidoreductase</keyword>
<dbReference type="GO" id="GO:0005886">
    <property type="term" value="C:plasma membrane"/>
    <property type="evidence" value="ECO:0007669"/>
    <property type="project" value="UniProtKB-SubCell"/>
</dbReference>
<dbReference type="Gene3D" id="3.40.30.10">
    <property type="entry name" value="Glutaredoxin"/>
    <property type="match status" value="1"/>
</dbReference>
<dbReference type="PANTHER" id="PTHR32234">
    <property type="entry name" value="THIOL:DISULFIDE INTERCHANGE PROTEIN DSBD"/>
    <property type="match status" value="1"/>
</dbReference>
<dbReference type="AlphaFoldDB" id="A0A161K877"/>
<feature type="transmembrane region" description="Helical" evidence="6">
    <location>
        <begin position="277"/>
        <end position="305"/>
    </location>
</feature>
<gene>
    <name evidence="8" type="ORF">MGWOODY_Mmi479</name>
</gene>
<accession>A0A161K877</accession>
<evidence type="ECO:0000256" key="3">
    <source>
        <dbReference type="ARBA" id="ARBA00022692"/>
    </source>
</evidence>
<dbReference type="Pfam" id="PF13899">
    <property type="entry name" value="Thioredoxin_7"/>
    <property type="match status" value="1"/>
</dbReference>
<dbReference type="PROSITE" id="PS51352">
    <property type="entry name" value="THIOREDOXIN_2"/>
    <property type="match status" value="1"/>
</dbReference>